<dbReference type="GO" id="GO:0140097">
    <property type="term" value="F:catalytic activity, acting on DNA"/>
    <property type="evidence" value="ECO:0007669"/>
    <property type="project" value="UniProtKB-ARBA"/>
</dbReference>
<dbReference type="GO" id="GO:0016787">
    <property type="term" value="F:hydrolase activity"/>
    <property type="evidence" value="ECO:0007669"/>
    <property type="project" value="InterPro"/>
</dbReference>
<feature type="domain" description="Helicase C-terminal" evidence="3">
    <location>
        <begin position="541"/>
        <end position="712"/>
    </location>
</feature>
<dbReference type="PANTHER" id="PTHR47396">
    <property type="entry name" value="TYPE I RESTRICTION ENZYME ECOKI R PROTEIN"/>
    <property type="match status" value="1"/>
</dbReference>
<dbReference type="InterPro" id="IPR014001">
    <property type="entry name" value="Helicase_ATP-bd"/>
</dbReference>
<keyword evidence="5" id="KW-1185">Reference proteome</keyword>
<evidence type="ECO:0000313" key="4">
    <source>
        <dbReference type="EMBL" id="EMA63739.1"/>
    </source>
</evidence>
<dbReference type="STRING" id="1227482.C469_02751"/>
<feature type="region of interest" description="Disordered" evidence="1">
    <location>
        <begin position="1"/>
        <end position="24"/>
    </location>
</feature>
<organism evidence="4 5">
    <name type="scientific">Halorubrum lipolyticum DSM 21995</name>
    <dbReference type="NCBI Taxonomy" id="1227482"/>
    <lineage>
        <taxon>Archaea</taxon>
        <taxon>Methanobacteriati</taxon>
        <taxon>Methanobacteriota</taxon>
        <taxon>Stenosarchaea group</taxon>
        <taxon>Halobacteria</taxon>
        <taxon>Halobacteriales</taxon>
        <taxon>Haloferacaceae</taxon>
        <taxon>Halorubrum</taxon>
    </lineage>
</organism>
<evidence type="ECO:0000259" key="3">
    <source>
        <dbReference type="PROSITE" id="PS51194"/>
    </source>
</evidence>
<feature type="domain" description="Helicase ATP-binding" evidence="2">
    <location>
        <begin position="225"/>
        <end position="422"/>
    </location>
</feature>
<dbReference type="SUPFAM" id="SSF52540">
    <property type="entry name" value="P-loop containing nucleoside triphosphate hydrolases"/>
    <property type="match status" value="1"/>
</dbReference>
<dbReference type="InterPro" id="IPR001650">
    <property type="entry name" value="Helicase_C-like"/>
</dbReference>
<reference evidence="4 5" key="1">
    <citation type="journal article" date="2014" name="PLoS Genet.">
        <title>Phylogenetically driven sequencing of extremely halophilic archaea reveals strategies for static and dynamic osmo-response.</title>
        <authorList>
            <person name="Becker E.A."/>
            <person name="Seitzer P.M."/>
            <person name="Tritt A."/>
            <person name="Larsen D."/>
            <person name="Krusor M."/>
            <person name="Yao A.I."/>
            <person name="Wu D."/>
            <person name="Madern D."/>
            <person name="Eisen J.A."/>
            <person name="Darling A.E."/>
            <person name="Facciotti M.T."/>
        </authorList>
    </citation>
    <scope>NUCLEOTIDE SEQUENCE [LARGE SCALE GENOMIC DNA]</scope>
    <source>
        <strain evidence="4 5">DSM 21995</strain>
    </source>
</reference>
<dbReference type="PANTHER" id="PTHR47396:SF1">
    <property type="entry name" value="ATP-DEPENDENT HELICASE IRC3-RELATED"/>
    <property type="match status" value="1"/>
</dbReference>
<dbReference type="GO" id="GO:0005524">
    <property type="term" value="F:ATP binding"/>
    <property type="evidence" value="ECO:0007669"/>
    <property type="project" value="InterPro"/>
</dbReference>
<sequence>MAGPGFDVDKVVSNNRHTPSESFEADRLTRENISVAQYPAQIDRAALDVLYGIGVGKAAKDSDFGGTIDRENFGTATGSFYVSGLQELAGDGQTLRETLRSYDDQRVGELAFQLTGLRDALGDSDEEYDVDRAIEAIVEKQATAAIEESSRSDANDGAGLRMLRDSDSTADLIARLFSDPTVTAYATELFDRLPDGDTPSDTLAHLLDSPQLTTPLWDHQRKALRSWVDAGQRGYVNMATATGKTVLGLAAIATRYRDLSPSGAGGLHPVDSGLIEADTARGPFDNSLDSGPATDATPRVLIVAGNDLLLSQWRQEFDTHLDIPEARTIPREVDGRREIALRWGRIEFATSQALLQREGFSQYDLIILDEAHRYSRGQASGGWGDLFERLTEGGNAVLAMSGSIDQGWLGDEGVQDALEKHLGEVSRFDIATAREQGVIADFSWTVSYVPTLSSDETTLAELTTRLVDAYDSADGTLNADSLGVSREALPPEPTTYRRLRSFVKTADARDLRGNAPEFDAFASALQARQVQRWNVSPRQQSVIDIVDKHAPEAKTVVLVQSYEAARELASSLAERYGEAAVFALGDSTVDRIGVIDDFNDSDRGVIIGPGNLLGTGVDMPDAEVAVNVARGGVNPSLVQRIGRVLRNPTGEKQAQFYHVVPTPARSDAVDVVEDGATLLGRAAEFVSLGDGFRETPRFAVDESISDTLTELERGGVRMVERIDDLTPIVRDDARDHFHTIQGLVYDTANEDDVAPPALTSWSGGDASESIDRADGPFDERNQNYEQYRLALGPYRATKAVIRELHGSTVKTYKDEAGVWQADVGDEVAGTPVHETLVEWLRRYRSYREVCDNRDGDGEPGSLPEYKQVWPEPPRDRGVMLASDAAASLGIDYTQDDPIFFPRDEDGVYRIPLGDGRKLTTEGIVGPGEPDEGPQGISVSPVVLSAARDAVSEGRYDDLSSLVEDATGTLLKRLVSEPVPPVFSERAFETTGLSAELSERHLPIATAVVEDESDPFDTVDALVETALAHELAISGDEMAIEISLGGELRAAVSTQPEADPEAFIRESVRRRLQRSQN</sequence>
<dbReference type="PROSITE" id="PS51194">
    <property type="entry name" value="HELICASE_CTER"/>
    <property type="match status" value="1"/>
</dbReference>
<dbReference type="Pfam" id="PF04851">
    <property type="entry name" value="ResIII"/>
    <property type="match status" value="1"/>
</dbReference>
<evidence type="ECO:0000256" key="1">
    <source>
        <dbReference type="SAM" id="MobiDB-lite"/>
    </source>
</evidence>
<evidence type="ECO:0000259" key="2">
    <source>
        <dbReference type="PROSITE" id="PS51192"/>
    </source>
</evidence>
<protein>
    <submittedName>
        <fullName evidence="4">Type III restriction protein res subunit</fullName>
    </submittedName>
</protein>
<dbReference type="OrthoDB" id="6396at2157"/>
<dbReference type="EMBL" id="AOJG01000007">
    <property type="protein sequence ID" value="EMA63739.1"/>
    <property type="molecule type" value="Genomic_DNA"/>
</dbReference>
<dbReference type="Pfam" id="PF00271">
    <property type="entry name" value="Helicase_C"/>
    <property type="match status" value="1"/>
</dbReference>
<dbReference type="Proteomes" id="UP000011650">
    <property type="component" value="Unassembled WGS sequence"/>
</dbReference>
<dbReference type="AlphaFoldDB" id="M0P2H1"/>
<dbReference type="InterPro" id="IPR006935">
    <property type="entry name" value="Helicase/UvrB_N"/>
</dbReference>
<dbReference type="Gene3D" id="3.40.50.300">
    <property type="entry name" value="P-loop containing nucleotide triphosphate hydrolases"/>
    <property type="match status" value="2"/>
</dbReference>
<feature type="region of interest" description="Disordered" evidence="1">
    <location>
        <begin position="758"/>
        <end position="778"/>
    </location>
</feature>
<dbReference type="PATRIC" id="fig|1227482.3.peg.558"/>
<accession>M0P2H1</accession>
<dbReference type="GO" id="GO:0120545">
    <property type="term" value="F:nucleic acid conformation isomerase activity"/>
    <property type="evidence" value="ECO:0007669"/>
    <property type="project" value="UniProtKB-ARBA"/>
</dbReference>
<dbReference type="PROSITE" id="PS51192">
    <property type="entry name" value="HELICASE_ATP_BIND_1"/>
    <property type="match status" value="1"/>
</dbReference>
<feature type="compositionally biased region" description="Basic and acidic residues" evidence="1">
    <location>
        <begin position="769"/>
        <end position="778"/>
    </location>
</feature>
<dbReference type="InterPro" id="IPR050742">
    <property type="entry name" value="Helicase_Restrict-Modif_Enz"/>
</dbReference>
<dbReference type="InterPro" id="IPR027417">
    <property type="entry name" value="P-loop_NTPase"/>
</dbReference>
<dbReference type="RefSeq" id="WP_008003656.1">
    <property type="nucleotide sequence ID" value="NZ_AOJG01000007.1"/>
</dbReference>
<proteinExistence type="predicted"/>
<comment type="caution">
    <text evidence="4">The sequence shown here is derived from an EMBL/GenBank/DDBJ whole genome shotgun (WGS) entry which is preliminary data.</text>
</comment>
<dbReference type="SMART" id="SM00487">
    <property type="entry name" value="DEXDc"/>
    <property type="match status" value="1"/>
</dbReference>
<dbReference type="GO" id="GO:0005829">
    <property type="term" value="C:cytosol"/>
    <property type="evidence" value="ECO:0007669"/>
    <property type="project" value="TreeGrafter"/>
</dbReference>
<name>M0P2H1_9EURY</name>
<feature type="compositionally biased region" description="Polar residues" evidence="1">
    <location>
        <begin position="12"/>
        <end position="21"/>
    </location>
</feature>
<dbReference type="GO" id="GO:0003677">
    <property type="term" value="F:DNA binding"/>
    <property type="evidence" value="ECO:0007669"/>
    <property type="project" value="InterPro"/>
</dbReference>
<gene>
    <name evidence="4" type="ORF">C469_02751</name>
</gene>
<evidence type="ECO:0000313" key="5">
    <source>
        <dbReference type="Proteomes" id="UP000011650"/>
    </source>
</evidence>